<evidence type="ECO:0000256" key="1">
    <source>
        <dbReference type="ARBA" id="ARBA00022553"/>
    </source>
</evidence>
<proteinExistence type="predicted"/>
<feature type="compositionally biased region" description="Basic residues" evidence="2">
    <location>
        <begin position="207"/>
        <end position="220"/>
    </location>
</feature>
<feature type="compositionally biased region" description="Basic and acidic residues" evidence="2">
    <location>
        <begin position="221"/>
        <end position="231"/>
    </location>
</feature>
<dbReference type="GO" id="GO:0003779">
    <property type="term" value="F:actin binding"/>
    <property type="evidence" value="ECO:0007669"/>
    <property type="project" value="InterPro"/>
</dbReference>
<organism evidence="5 6">
    <name type="scientific">Tigriopus californicus</name>
    <name type="common">Marine copepod</name>
    <dbReference type="NCBI Taxonomy" id="6832"/>
    <lineage>
        <taxon>Eukaryota</taxon>
        <taxon>Metazoa</taxon>
        <taxon>Ecdysozoa</taxon>
        <taxon>Arthropoda</taxon>
        <taxon>Crustacea</taxon>
        <taxon>Multicrustacea</taxon>
        <taxon>Hexanauplia</taxon>
        <taxon>Copepoda</taxon>
        <taxon>Harpacticoida</taxon>
        <taxon>Harpacticidae</taxon>
        <taxon>Tigriopus</taxon>
    </lineage>
</organism>
<feature type="compositionally biased region" description="Pro residues" evidence="2">
    <location>
        <begin position="395"/>
        <end position="408"/>
    </location>
</feature>
<dbReference type="Pfam" id="PF00568">
    <property type="entry name" value="WH1"/>
    <property type="match status" value="1"/>
</dbReference>
<dbReference type="InterPro" id="IPR033927">
    <property type="entry name" value="WASPfam_EVH1"/>
</dbReference>
<feature type="compositionally biased region" description="Low complexity" evidence="2">
    <location>
        <begin position="409"/>
        <end position="428"/>
    </location>
</feature>
<dbReference type="SMART" id="SM00461">
    <property type="entry name" value="WH1"/>
    <property type="match status" value="1"/>
</dbReference>
<dbReference type="Proteomes" id="UP000318571">
    <property type="component" value="Chromosome 4"/>
</dbReference>
<evidence type="ECO:0000256" key="2">
    <source>
        <dbReference type="SAM" id="MobiDB-lite"/>
    </source>
</evidence>
<evidence type="ECO:0000259" key="3">
    <source>
        <dbReference type="PROSITE" id="PS50229"/>
    </source>
</evidence>
<feature type="region of interest" description="Disordered" evidence="2">
    <location>
        <begin position="330"/>
        <end position="460"/>
    </location>
</feature>
<protein>
    <recommendedName>
        <fullName evidence="7">WH1 domain-containing protein</fullName>
    </recommendedName>
</protein>
<feature type="region of interest" description="Disordered" evidence="2">
    <location>
        <begin position="474"/>
        <end position="500"/>
    </location>
</feature>
<name>A0A553NPH2_TIGCA</name>
<comment type="caution">
    <text evidence="5">The sequence shown here is derived from an EMBL/GenBank/DDBJ whole genome shotgun (WGS) entry which is preliminary data.</text>
</comment>
<dbReference type="InterPro" id="IPR003124">
    <property type="entry name" value="WH2_dom"/>
</dbReference>
<dbReference type="EMBL" id="VCGU01000011">
    <property type="protein sequence ID" value="TRY67325.1"/>
    <property type="molecule type" value="Genomic_DNA"/>
</dbReference>
<dbReference type="InterPro" id="IPR036936">
    <property type="entry name" value="CRIB_dom_sf"/>
</dbReference>
<feature type="compositionally biased region" description="Pro residues" evidence="2">
    <location>
        <begin position="429"/>
        <end position="443"/>
    </location>
</feature>
<feature type="compositionally biased region" description="Polar residues" evidence="2">
    <location>
        <begin position="330"/>
        <end position="342"/>
    </location>
</feature>
<dbReference type="PROSITE" id="PS51082">
    <property type="entry name" value="WH2"/>
    <property type="match status" value="1"/>
</dbReference>
<dbReference type="AlphaFoldDB" id="A0A553NPH2"/>
<keyword evidence="6" id="KW-1185">Reference proteome</keyword>
<dbReference type="OrthoDB" id="8963340at2759"/>
<evidence type="ECO:0008006" key="7">
    <source>
        <dbReference type="Google" id="ProtNLM"/>
    </source>
</evidence>
<keyword evidence="1" id="KW-0597">Phosphoprotein</keyword>
<dbReference type="CDD" id="cd01205">
    <property type="entry name" value="EVH1_WASP-like"/>
    <property type="match status" value="1"/>
</dbReference>
<sequence>MPVNSTGIKGTFHLKLGLSLVTIMSAISRLLSDQENRMIKDFMEPTQHSLATTVAKLHLTSPVSRHKEWTTTAIGVVCYIKDRKARSYFIKFYDMTKRVCVWDQEVYRGMKYRAAHTWFHMFEAENSIAGIEFVDDNEATLFNQAIQLRLDRSKMVEIKKKESKLAYSDGLRQENMDPETLPHFKTQPPPLTYASKLNVESPPINTTKRKRKSKKKKKKGQEKSYTKEDISKPTGFVHVSGVKSSSEGFQMVDNSSEIDPRIQEFLKVAGLSEEYFKDPEQRREIESFVKTNNVIKTMDHRQSRIITKREAPKGPKPKPEIKIIHNLQLASPASQPPKQQTHYAPGYGTIPRARMSMTNRPQIPDMTAYSSSSAVTPPSVAPITHRSQTNTSKAPAPPTPVRAPPVRAPPVRAIPVPASSAPASSASPPLAPATLPPPAPPNGIKPSTQHSTRNLIAPENGRGDLMAEIRKRGGAGTAGLNKVSERAKHEKSPIRGEDNSLTAILKNALTSIQAANLGSSCEDSNDDDDEYNSGSWSDSETSC</sequence>
<dbReference type="SUPFAM" id="SSF50729">
    <property type="entry name" value="PH domain-like"/>
    <property type="match status" value="1"/>
</dbReference>
<dbReference type="Gene3D" id="2.30.29.30">
    <property type="entry name" value="Pleckstrin-homology domain (PH domain)/Phosphotyrosine-binding domain (PTB)"/>
    <property type="match status" value="1"/>
</dbReference>
<feature type="region of interest" description="Disordered" evidence="2">
    <location>
        <begin position="517"/>
        <end position="543"/>
    </location>
</feature>
<evidence type="ECO:0000313" key="6">
    <source>
        <dbReference type="Proteomes" id="UP000318571"/>
    </source>
</evidence>
<feature type="domain" description="WH1" evidence="3">
    <location>
        <begin position="42"/>
        <end position="153"/>
    </location>
</feature>
<dbReference type="STRING" id="6832.A0A553NPH2"/>
<gene>
    <name evidence="5" type="ORF">TCAL_11131</name>
</gene>
<feature type="compositionally biased region" description="Polar residues" evidence="2">
    <location>
        <begin position="445"/>
        <end position="454"/>
    </location>
</feature>
<evidence type="ECO:0000313" key="5">
    <source>
        <dbReference type="EMBL" id="TRY67325.1"/>
    </source>
</evidence>
<dbReference type="InterPro" id="IPR000697">
    <property type="entry name" value="WH1/EVH1_dom"/>
</dbReference>
<feature type="region of interest" description="Disordered" evidence="2">
    <location>
        <begin position="169"/>
        <end position="231"/>
    </location>
</feature>
<dbReference type="Gene3D" id="3.90.810.10">
    <property type="entry name" value="CRIB domain"/>
    <property type="match status" value="1"/>
</dbReference>
<evidence type="ECO:0000259" key="4">
    <source>
        <dbReference type="PROSITE" id="PS51082"/>
    </source>
</evidence>
<dbReference type="PROSITE" id="PS50229">
    <property type="entry name" value="WH1"/>
    <property type="match status" value="1"/>
</dbReference>
<feature type="compositionally biased region" description="Basic and acidic residues" evidence="2">
    <location>
        <begin position="483"/>
        <end position="498"/>
    </location>
</feature>
<dbReference type="OMA" id="QQTHYAP"/>
<dbReference type="InterPro" id="IPR011993">
    <property type="entry name" value="PH-like_dom_sf"/>
</dbReference>
<feature type="domain" description="WH2" evidence="4">
    <location>
        <begin position="461"/>
        <end position="483"/>
    </location>
</feature>
<feature type="compositionally biased region" description="Low complexity" evidence="2">
    <location>
        <begin position="367"/>
        <end position="382"/>
    </location>
</feature>
<accession>A0A553NPH2</accession>
<reference evidence="5 6" key="1">
    <citation type="journal article" date="2018" name="Nat. Ecol. Evol.">
        <title>Genomic signatures of mitonuclear coevolution across populations of Tigriopus californicus.</title>
        <authorList>
            <person name="Barreto F.S."/>
            <person name="Watson E.T."/>
            <person name="Lima T.G."/>
            <person name="Willett C.S."/>
            <person name="Edmands S."/>
            <person name="Li W."/>
            <person name="Burton R.S."/>
        </authorList>
    </citation>
    <scope>NUCLEOTIDE SEQUENCE [LARGE SCALE GENOMIC DNA]</scope>
    <source>
        <strain evidence="5 6">San Diego</strain>
    </source>
</reference>